<dbReference type="AlphaFoldDB" id="A0A929FZ31"/>
<evidence type="ECO:0000256" key="9">
    <source>
        <dbReference type="ARBA" id="ARBA00048689"/>
    </source>
</evidence>
<dbReference type="Pfam" id="PF00535">
    <property type="entry name" value="Glycos_transf_2"/>
    <property type="match status" value="1"/>
</dbReference>
<evidence type="ECO:0000256" key="10">
    <source>
        <dbReference type="ARBA" id="ARBA00048997"/>
    </source>
</evidence>
<evidence type="ECO:0000256" key="3">
    <source>
        <dbReference type="ARBA" id="ARBA00006739"/>
    </source>
</evidence>
<dbReference type="Proteomes" id="UP000598360">
    <property type="component" value="Unassembled WGS sequence"/>
</dbReference>
<evidence type="ECO:0000256" key="4">
    <source>
        <dbReference type="ARBA" id="ARBA00022676"/>
    </source>
</evidence>
<dbReference type="SUPFAM" id="SSF53448">
    <property type="entry name" value="Nucleotide-diphospho-sugar transferases"/>
    <property type="match status" value="1"/>
</dbReference>
<keyword evidence="6" id="KW-0460">Magnesium</keyword>
<dbReference type="InterPro" id="IPR050256">
    <property type="entry name" value="Glycosyltransferase_2"/>
</dbReference>
<dbReference type="InterPro" id="IPR001173">
    <property type="entry name" value="Glyco_trans_2-like"/>
</dbReference>
<dbReference type="EMBL" id="JADEYC010000005">
    <property type="protein sequence ID" value="MBE9373327.1"/>
    <property type="molecule type" value="Genomic_DNA"/>
</dbReference>
<evidence type="ECO:0000256" key="8">
    <source>
        <dbReference type="ARBA" id="ARBA00040894"/>
    </source>
</evidence>
<dbReference type="Gene3D" id="3.90.550.10">
    <property type="entry name" value="Spore Coat Polysaccharide Biosynthesis Protein SpsA, Chain A"/>
    <property type="match status" value="1"/>
</dbReference>
<comment type="caution">
    <text evidence="13">The sequence shown here is derived from an EMBL/GenBank/DDBJ whole genome shotgun (WGS) entry which is preliminary data.</text>
</comment>
<comment type="catalytic activity">
    <reaction evidence="9">
        <text>(2R)-3-phosphoglycerate + UDP-alpha-D-glucose = (2R)-2-O-(alpha-D-glucopyranosyl)-3-phospho-glycerate + UDP + H(+)</text>
        <dbReference type="Rhea" id="RHEA:31319"/>
        <dbReference type="ChEBI" id="CHEBI:15378"/>
        <dbReference type="ChEBI" id="CHEBI:58223"/>
        <dbReference type="ChEBI" id="CHEBI:58272"/>
        <dbReference type="ChEBI" id="CHEBI:58885"/>
        <dbReference type="ChEBI" id="CHEBI:62600"/>
        <dbReference type="EC" id="2.4.1.266"/>
    </reaction>
    <physiologicalReaction direction="left-to-right" evidence="9">
        <dbReference type="Rhea" id="RHEA:31320"/>
    </physiologicalReaction>
</comment>
<evidence type="ECO:0000256" key="6">
    <source>
        <dbReference type="ARBA" id="ARBA00022842"/>
    </source>
</evidence>
<evidence type="ECO:0000256" key="7">
    <source>
        <dbReference type="ARBA" id="ARBA00039022"/>
    </source>
</evidence>
<keyword evidence="4 13" id="KW-0328">Glycosyltransferase</keyword>
<comment type="cofactor">
    <cofactor evidence="2">
        <name>Mg(2+)</name>
        <dbReference type="ChEBI" id="CHEBI:18420"/>
    </cofactor>
</comment>
<comment type="similarity">
    <text evidence="3">Belongs to the glycosyltransferase 2 family.</text>
</comment>
<evidence type="ECO:0000313" key="14">
    <source>
        <dbReference type="Proteomes" id="UP000598360"/>
    </source>
</evidence>
<evidence type="ECO:0000313" key="13">
    <source>
        <dbReference type="EMBL" id="MBE9373327.1"/>
    </source>
</evidence>
<name>A0A929FZ31_9PSEU</name>
<dbReference type="EC" id="2.4.1.266" evidence="7"/>
<evidence type="ECO:0000259" key="12">
    <source>
        <dbReference type="Pfam" id="PF00535"/>
    </source>
</evidence>
<dbReference type="NCBIfam" id="NF010496">
    <property type="entry name" value="PRK13915.1"/>
    <property type="match status" value="1"/>
</dbReference>
<evidence type="ECO:0000256" key="2">
    <source>
        <dbReference type="ARBA" id="ARBA00001946"/>
    </source>
</evidence>
<evidence type="ECO:0000256" key="11">
    <source>
        <dbReference type="SAM" id="MobiDB-lite"/>
    </source>
</evidence>
<feature type="region of interest" description="Disordered" evidence="11">
    <location>
        <begin position="1"/>
        <end position="54"/>
    </location>
</feature>
<gene>
    <name evidence="13" type="ORF">IQ251_02595</name>
</gene>
<dbReference type="PANTHER" id="PTHR48090">
    <property type="entry name" value="UNDECAPRENYL-PHOSPHATE 4-DEOXY-4-FORMAMIDO-L-ARABINOSE TRANSFERASE-RELATED"/>
    <property type="match status" value="1"/>
</dbReference>
<dbReference type="GO" id="GO:0016757">
    <property type="term" value="F:glycosyltransferase activity"/>
    <property type="evidence" value="ECO:0007669"/>
    <property type="project" value="UniProtKB-KW"/>
</dbReference>
<dbReference type="PANTHER" id="PTHR48090:SF10">
    <property type="entry name" value="GLUCOSYL-3-PHOSPHOGLYCERATE SYNTHASE"/>
    <property type="match status" value="1"/>
</dbReference>
<proteinExistence type="inferred from homology"/>
<feature type="compositionally biased region" description="Basic and acidic residues" evidence="11">
    <location>
        <begin position="348"/>
        <end position="358"/>
    </location>
</feature>
<keyword evidence="5 13" id="KW-0808">Transferase</keyword>
<keyword evidence="14" id="KW-1185">Reference proteome</keyword>
<evidence type="ECO:0000256" key="1">
    <source>
        <dbReference type="ARBA" id="ARBA00001936"/>
    </source>
</evidence>
<sequence length="385" mass="40716">MHCGERSRPAPGGPPVPGERRPGGPARWGCVEHGCRTAGTGQRTPNARGPPVRPETARWFACRTWQQPTWSVAELVSAKRARSVSVVLPALNEAATVGGIVTAIRPLTTSACGRLVDEIVVMDSGSTDRTCAAAAEAGARVFRRDDVLPTVDVRPGKGEVLWRSLAATTGDVVVFIDADLIGFEADFVPALLGPLLTEADPMLVKGFYRRPLGPDTGTADGDGGGRVTEILVRPLLAQLRPELGGVIQPIGGEYAARREFLASASFAPGYGVDIGLLLDAHERYGLPGLAQVNLGARRHRNRDLPELGVMSGHVLSAVLDRAGPEPGTDGADSLTQFVQVGGEWLPREHRVPRADRPPMRALRNPSPAGRGGEPGWAGQHDPATS</sequence>
<accession>A0A929FZ31</accession>
<dbReference type="InterPro" id="IPR029044">
    <property type="entry name" value="Nucleotide-diphossugar_trans"/>
</dbReference>
<feature type="domain" description="Glycosyltransferase 2-like" evidence="12">
    <location>
        <begin position="85"/>
        <end position="197"/>
    </location>
</feature>
<reference evidence="13" key="1">
    <citation type="submission" date="2020-10" db="EMBL/GenBank/DDBJ databases">
        <title>Diversity and distribution of actinomycetes associated with coral in the coast of Hainan.</title>
        <authorList>
            <person name="Li F."/>
        </authorList>
    </citation>
    <scope>NUCLEOTIDE SEQUENCE</scope>
    <source>
        <strain evidence="13">HNM0983</strain>
    </source>
</reference>
<protein>
    <recommendedName>
        <fullName evidence="8">Glucosyl-3-phosphoglycerate synthase</fullName>
        <ecNumber evidence="7">2.4.1.266</ecNumber>
    </recommendedName>
</protein>
<evidence type="ECO:0000256" key="5">
    <source>
        <dbReference type="ARBA" id="ARBA00022679"/>
    </source>
</evidence>
<feature type="region of interest" description="Disordered" evidence="11">
    <location>
        <begin position="348"/>
        <end position="385"/>
    </location>
</feature>
<organism evidence="13 14">
    <name type="scientific">Saccharopolyspora montiporae</name>
    <dbReference type="NCBI Taxonomy" id="2781240"/>
    <lineage>
        <taxon>Bacteria</taxon>
        <taxon>Bacillati</taxon>
        <taxon>Actinomycetota</taxon>
        <taxon>Actinomycetes</taxon>
        <taxon>Pseudonocardiales</taxon>
        <taxon>Pseudonocardiaceae</taxon>
        <taxon>Saccharopolyspora</taxon>
    </lineage>
</organism>
<comment type="catalytic activity">
    <reaction evidence="10">
        <text>an NDP-alpha-D-glucose + (2R)-3-phosphoglycerate = (2R)-2-O-(alpha-D-glucopyranosyl)-3-phospho-glycerate + a ribonucleoside 5'-diphosphate + H(+)</text>
        <dbReference type="Rhea" id="RHEA:47244"/>
        <dbReference type="ChEBI" id="CHEBI:15378"/>
        <dbReference type="ChEBI" id="CHEBI:57930"/>
        <dbReference type="ChEBI" id="CHEBI:58272"/>
        <dbReference type="ChEBI" id="CHEBI:62600"/>
        <dbReference type="ChEBI" id="CHEBI:76533"/>
        <dbReference type="EC" id="2.4.1.266"/>
    </reaction>
    <physiologicalReaction direction="left-to-right" evidence="10">
        <dbReference type="Rhea" id="RHEA:47245"/>
    </physiologicalReaction>
</comment>
<comment type="cofactor">
    <cofactor evidence="1">
        <name>Mn(2+)</name>
        <dbReference type="ChEBI" id="CHEBI:29035"/>
    </cofactor>
</comment>